<gene>
    <name evidence="9" type="ORF">Q664_42960</name>
</gene>
<proteinExistence type="inferred from homology"/>
<dbReference type="SUPFAM" id="SSF88659">
    <property type="entry name" value="Sigma3 and sigma4 domains of RNA polymerase sigma factors"/>
    <property type="match status" value="1"/>
</dbReference>
<evidence type="ECO:0000256" key="3">
    <source>
        <dbReference type="ARBA" id="ARBA00023082"/>
    </source>
</evidence>
<dbReference type="Pfam" id="PF04542">
    <property type="entry name" value="Sigma70_r2"/>
    <property type="match status" value="1"/>
</dbReference>
<keyword evidence="2" id="KW-0805">Transcription regulation</keyword>
<evidence type="ECO:0000256" key="6">
    <source>
        <dbReference type="SAM" id="MobiDB-lite"/>
    </source>
</evidence>
<dbReference type="PANTHER" id="PTHR43133">
    <property type="entry name" value="RNA POLYMERASE ECF-TYPE SIGMA FACTO"/>
    <property type="match status" value="1"/>
</dbReference>
<dbReference type="InterPro" id="IPR013324">
    <property type="entry name" value="RNA_pol_sigma_r3/r4-like"/>
</dbReference>
<evidence type="ECO:0000313" key="9">
    <source>
        <dbReference type="EMBL" id="KFA88151.1"/>
    </source>
</evidence>
<evidence type="ECO:0000259" key="8">
    <source>
        <dbReference type="Pfam" id="PF08281"/>
    </source>
</evidence>
<dbReference type="EMBL" id="JPMI01000302">
    <property type="protein sequence ID" value="KFA88151.1"/>
    <property type="molecule type" value="Genomic_DNA"/>
</dbReference>
<dbReference type="GO" id="GO:0006352">
    <property type="term" value="P:DNA-templated transcription initiation"/>
    <property type="evidence" value="ECO:0007669"/>
    <property type="project" value="InterPro"/>
</dbReference>
<dbReference type="Proteomes" id="UP000028547">
    <property type="component" value="Unassembled WGS sequence"/>
</dbReference>
<dbReference type="InterPro" id="IPR014284">
    <property type="entry name" value="RNA_pol_sigma-70_dom"/>
</dbReference>
<evidence type="ECO:0000256" key="5">
    <source>
        <dbReference type="ARBA" id="ARBA00023163"/>
    </source>
</evidence>
<protein>
    <submittedName>
        <fullName evidence="9">RNA polymerase sigma 70</fullName>
    </submittedName>
</protein>
<dbReference type="InterPro" id="IPR013325">
    <property type="entry name" value="RNA_pol_sigma_r2"/>
</dbReference>
<dbReference type="Gene3D" id="1.10.1740.10">
    <property type="match status" value="1"/>
</dbReference>
<dbReference type="RefSeq" id="WP_043409640.1">
    <property type="nucleotide sequence ID" value="NZ_JPMI01000302.1"/>
</dbReference>
<dbReference type="NCBIfam" id="TIGR02937">
    <property type="entry name" value="sigma70-ECF"/>
    <property type="match status" value="1"/>
</dbReference>
<sequence>MSSSGVLGMETEGTPVSAEAEAAAREERLLLARLRRGEPEAFEALVHTHQDRLYDFCVRMLGDREEANDLVQDVFVSAHQNLSRFREDSKLSTWLFRIGKNHCINRLKYLKRRGRGRSEEYGEQSEGALADLLGSPPGPDAALESAREQARVQWAISQLEPDARMLVALRDIEGLSYEEIVDITELALGTVKSRLHRAREKLADLLGRLEE</sequence>
<comment type="similarity">
    <text evidence="1">Belongs to the sigma-70 factor family. ECF subfamily.</text>
</comment>
<feature type="domain" description="RNA polymerase sigma-70 region 2" evidence="7">
    <location>
        <begin position="45"/>
        <end position="112"/>
    </location>
</feature>
<organism evidence="9 10">
    <name type="scientific">Archangium violaceum Cb vi76</name>
    <dbReference type="NCBI Taxonomy" id="1406225"/>
    <lineage>
        <taxon>Bacteria</taxon>
        <taxon>Pseudomonadati</taxon>
        <taxon>Myxococcota</taxon>
        <taxon>Myxococcia</taxon>
        <taxon>Myxococcales</taxon>
        <taxon>Cystobacterineae</taxon>
        <taxon>Archangiaceae</taxon>
        <taxon>Archangium</taxon>
    </lineage>
</organism>
<name>A0A084SI66_9BACT</name>
<evidence type="ECO:0000313" key="10">
    <source>
        <dbReference type="Proteomes" id="UP000028547"/>
    </source>
</evidence>
<evidence type="ECO:0000256" key="1">
    <source>
        <dbReference type="ARBA" id="ARBA00010641"/>
    </source>
</evidence>
<dbReference type="InterPro" id="IPR036388">
    <property type="entry name" value="WH-like_DNA-bd_sf"/>
</dbReference>
<dbReference type="SUPFAM" id="SSF88946">
    <property type="entry name" value="Sigma2 domain of RNA polymerase sigma factors"/>
    <property type="match status" value="1"/>
</dbReference>
<dbReference type="InterPro" id="IPR013249">
    <property type="entry name" value="RNA_pol_sigma70_r4_t2"/>
</dbReference>
<dbReference type="GO" id="GO:0003677">
    <property type="term" value="F:DNA binding"/>
    <property type="evidence" value="ECO:0007669"/>
    <property type="project" value="UniProtKB-KW"/>
</dbReference>
<keyword evidence="5" id="KW-0804">Transcription</keyword>
<dbReference type="Pfam" id="PF08281">
    <property type="entry name" value="Sigma70_r4_2"/>
    <property type="match status" value="1"/>
</dbReference>
<dbReference type="PANTHER" id="PTHR43133:SF8">
    <property type="entry name" value="RNA POLYMERASE SIGMA FACTOR HI_1459-RELATED"/>
    <property type="match status" value="1"/>
</dbReference>
<accession>A0A084SI66</accession>
<feature type="domain" description="RNA polymerase sigma factor 70 region 4 type 2" evidence="8">
    <location>
        <begin position="155"/>
        <end position="202"/>
    </location>
</feature>
<keyword evidence="3" id="KW-0731">Sigma factor</keyword>
<evidence type="ECO:0000259" key="7">
    <source>
        <dbReference type="Pfam" id="PF04542"/>
    </source>
</evidence>
<dbReference type="GO" id="GO:0016987">
    <property type="term" value="F:sigma factor activity"/>
    <property type="evidence" value="ECO:0007669"/>
    <property type="project" value="UniProtKB-KW"/>
</dbReference>
<keyword evidence="4" id="KW-0238">DNA-binding</keyword>
<reference evidence="9 10" key="1">
    <citation type="submission" date="2014-07" db="EMBL/GenBank/DDBJ databases">
        <title>Draft Genome Sequence of Gephyronic Acid Producer, Cystobacter violaceus Strain Cb vi76.</title>
        <authorList>
            <person name="Stevens D.C."/>
            <person name="Young J."/>
            <person name="Carmichael R."/>
            <person name="Tan J."/>
            <person name="Taylor R.E."/>
        </authorList>
    </citation>
    <scope>NUCLEOTIDE SEQUENCE [LARGE SCALE GENOMIC DNA]</scope>
    <source>
        <strain evidence="9 10">Cb vi76</strain>
    </source>
</reference>
<evidence type="ECO:0000256" key="4">
    <source>
        <dbReference type="ARBA" id="ARBA00023125"/>
    </source>
</evidence>
<dbReference type="InterPro" id="IPR039425">
    <property type="entry name" value="RNA_pol_sigma-70-like"/>
</dbReference>
<feature type="region of interest" description="Disordered" evidence="6">
    <location>
        <begin position="1"/>
        <end position="20"/>
    </location>
</feature>
<dbReference type="AlphaFoldDB" id="A0A084SI66"/>
<dbReference type="Gene3D" id="1.10.10.10">
    <property type="entry name" value="Winged helix-like DNA-binding domain superfamily/Winged helix DNA-binding domain"/>
    <property type="match status" value="1"/>
</dbReference>
<comment type="caution">
    <text evidence="9">The sequence shown here is derived from an EMBL/GenBank/DDBJ whole genome shotgun (WGS) entry which is preliminary data.</text>
</comment>
<evidence type="ECO:0000256" key="2">
    <source>
        <dbReference type="ARBA" id="ARBA00023015"/>
    </source>
</evidence>
<dbReference type="CDD" id="cd06171">
    <property type="entry name" value="Sigma70_r4"/>
    <property type="match status" value="1"/>
</dbReference>
<dbReference type="InterPro" id="IPR007627">
    <property type="entry name" value="RNA_pol_sigma70_r2"/>
</dbReference>